<comment type="caution">
    <text evidence="1">The sequence shown here is derived from an EMBL/GenBank/DDBJ whole genome shotgun (WGS) entry which is preliminary data.</text>
</comment>
<organism evidence="1 2">
    <name type="scientific">Polarella glacialis</name>
    <name type="common">Dinoflagellate</name>
    <dbReference type="NCBI Taxonomy" id="89957"/>
    <lineage>
        <taxon>Eukaryota</taxon>
        <taxon>Sar</taxon>
        <taxon>Alveolata</taxon>
        <taxon>Dinophyceae</taxon>
        <taxon>Suessiales</taxon>
        <taxon>Suessiaceae</taxon>
        <taxon>Polarella</taxon>
    </lineage>
</organism>
<proteinExistence type="predicted"/>
<sequence length="193" mass="21658">RYVYGPDWEVKPGKLVSKKGTWLKSSTHFSWELPEASGKSQKLYLPQGVSMPVVQIGKVTDSDELKRHEWVNQHLRVWMKPAIIRAVEARRGTWFVYWPHFEDNGLTIIATVDTWLKRSTQMSGELQPFELIYVPRGNGWPPLFVQVLKSSNPAQCQSLFGGRGLGEPSPSACACAQKDRACIPAAHDEAGPV</sequence>
<accession>A0A813DSW2</accession>
<dbReference type="Proteomes" id="UP000654075">
    <property type="component" value="Unassembled WGS sequence"/>
</dbReference>
<reference evidence="1" key="1">
    <citation type="submission" date="2021-02" db="EMBL/GenBank/DDBJ databases">
        <authorList>
            <person name="Dougan E. K."/>
            <person name="Rhodes N."/>
            <person name="Thang M."/>
            <person name="Chan C."/>
        </authorList>
    </citation>
    <scope>NUCLEOTIDE SEQUENCE</scope>
</reference>
<dbReference type="AlphaFoldDB" id="A0A813DSW2"/>
<name>A0A813DSW2_POLGL</name>
<evidence type="ECO:0000313" key="1">
    <source>
        <dbReference type="EMBL" id="CAE8591005.1"/>
    </source>
</evidence>
<evidence type="ECO:0000313" key="2">
    <source>
        <dbReference type="Proteomes" id="UP000654075"/>
    </source>
</evidence>
<gene>
    <name evidence="1" type="ORF">PGLA1383_LOCUS9701</name>
</gene>
<protein>
    <submittedName>
        <fullName evidence="1">Uncharacterized protein</fullName>
    </submittedName>
</protein>
<feature type="non-terminal residue" evidence="1">
    <location>
        <position position="193"/>
    </location>
</feature>
<keyword evidence="2" id="KW-1185">Reference proteome</keyword>
<dbReference type="EMBL" id="CAJNNV010004627">
    <property type="protein sequence ID" value="CAE8591005.1"/>
    <property type="molecule type" value="Genomic_DNA"/>
</dbReference>